<dbReference type="AlphaFoldDB" id="A0A8S1KB94"/>
<protein>
    <recommendedName>
        <fullName evidence="4">Tetratricopeptide repeat protein</fullName>
    </recommendedName>
</protein>
<dbReference type="PANTHER" id="PTHR46512:SF9">
    <property type="entry name" value="PEPTIDYLPROLYL ISOMERASE"/>
    <property type="match status" value="1"/>
</dbReference>
<accession>A0A8S1KB94</accession>
<evidence type="ECO:0000313" key="3">
    <source>
        <dbReference type="Proteomes" id="UP000692954"/>
    </source>
</evidence>
<dbReference type="EMBL" id="CAJJDN010000007">
    <property type="protein sequence ID" value="CAD8053060.1"/>
    <property type="molecule type" value="Genomic_DNA"/>
</dbReference>
<comment type="caution">
    <text evidence="2">The sequence shown here is derived from an EMBL/GenBank/DDBJ whole genome shotgun (WGS) entry which is preliminary data.</text>
</comment>
<keyword evidence="3" id="KW-1185">Reference proteome</keyword>
<evidence type="ECO:0008006" key="4">
    <source>
        <dbReference type="Google" id="ProtNLM"/>
    </source>
</evidence>
<evidence type="ECO:0000256" key="1">
    <source>
        <dbReference type="SAM" id="MobiDB-lite"/>
    </source>
</evidence>
<name>A0A8S1KB94_9CILI</name>
<dbReference type="InterPro" id="IPR050754">
    <property type="entry name" value="FKBP4/5/8-like"/>
</dbReference>
<reference evidence="2" key="1">
    <citation type="submission" date="2021-01" db="EMBL/GenBank/DDBJ databases">
        <authorList>
            <consortium name="Genoscope - CEA"/>
            <person name="William W."/>
        </authorList>
    </citation>
    <scope>NUCLEOTIDE SEQUENCE</scope>
</reference>
<dbReference type="OrthoDB" id="296867at2759"/>
<proteinExistence type="predicted"/>
<gene>
    <name evidence="2" type="ORF">PSON_ATCC_30995.1.T0070147</name>
</gene>
<dbReference type="Proteomes" id="UP000692954">
    <property type="component" value="Unassembled WGS sequence"/>
</dbReference>
<dbReference type="PANTHER" id="PTHR46512">
    <property type="entry name" value="PEPTIDYLPROLYL ISOMERASE"/>
    <property type="match status" value="1"/>
</dbReference>
<feature type="region of interest" description="Disordered" evidence="1">
    <location>
        <begin position="1"/>
        <end position="40"/>
    </location>
</feature>
<organism evidence="2 3">
    <name type="scientific">Paramecium sonneborni</name>
    <dbReference type="NCBI Taxonomy" id="65129"/>
    <lineage>
        <taxon>Eukaryota</taxon>
        <taxon>Sar</taxon>
        <taxon>Alveolata</taxon>
        <taxon>Ciliophora</taxon>
        <taxon>Intramacronucleata</taxon>
        <taxon>Oligohymenophorea</taxon>
        <taxon>Peniculida</taxon>
        <taxon>Parameciidae</taxon>
        <taxon>Paramecium</taxon>
    </lineage>
</organism>
<evidence type="ECO:0000313" key="2">
    <source>
        <dbReference type="EMBL" id="CAD8053060.1"/>
    </source>
</evidence>
<sequence>MNQEIRKELEKQKENIINKEEEKENPNNKEVEKENKINKEVEKENQNNTDYKVYQNVIIFKNLQINIEDTLKNYEEQQIGPDIYKYDVIQLPNNEKIQDESKLRIFCEERDSNGLLLNKDKQVQLKKFSMKSPKPEFNLIKKLLLSMHVGEESWFKITNFKNQNENEIQEQNIKYYKIKIVEQQIVEKPLDLKALENRFLQFEKFRKYGNELFKNSQFENAIKKYKKGINFMEAWPKIYEQDPEVNQKKKYYYQLFCSNMAQSYIFLKEYEKAIMILEDIIPQCRGNEFEIKSYYRIIVCYIKTRDFDKAERYLREVKHVCQLDNDQLQLFDWLDKECRPLKKVKI</sequence>